<protein>
    <submittedName>
        <fullName evidence="7">O-antigen ligase family protein</fullName>
    </submittedName>
</protein>
<geneLocation type="plasmid" evidence="8 9">
    <name>unnamed5</name>
</geneLocation>
<evidence type="ECO:0000313" key="8">
    <source>
        <dbReference type="EMBL" id="UWQ61043.1"/>
    </source>
</evidence>
<dbReference type="KEGG" id="lcae:K3721_21595"/>
<reference evidence="7" key="1">
    <citation type="submission" date="2021-08" db="EMBL/GenBank/DDBJ databases">
        <authorList>
            <person name="Nwanade C."/>
            <person name="Wang M."/>
            <person name="Masoudi A."/>
            <person name="Yu Z."/>
            <person name="Liu J."/>
        </authorList>
    </citation>
    <scope>NUCLEOTIDE SEQUENCE</scope>
    <source>
        <strain evidence="7">S122</strain>
        <strain evidence="8">S141</strain>
        <plasmid evidence="8">unnamed5</plasmid>
        <plasmid evidence="7">unnamed6</plasmid>
    </source>
</reference>
<keyword evidence="4 5" id="KW-0472">Membrane</keyword>
<dbReference type="InterPro" id="IPR051533">
    <property type="entry name" value="WaaL-like"/>
</dbReference>
<feature type="domain" description="O-antigen ligase-related" evidence="6">
    <location>
        <begin position="220"/>
        <end position="366"/>
    </location>
</feature>
<dbReference type="Proteomes" id="UP001058713">
    <property type="component" value="Plasmid unnamed6"/>
</dbReference>
<feature type="transmembrane region" description="Helical" evidence="5">
    <location>
        <begin position="419"/>
        <end position="438"/>
    </location>
</feature>
<feature type="transmembrane region" description="Helical" evidence="5">
    <location>
        <begin position="259"/>
        <end position="281"/>
    </location>
</feature>
<feature type="transmembrane region" description="Helical" evidence="5">
    <location>
        <begin position="94"/>
        <end position="112"/>
    </location>
</feature>
<feature type="transmembrane region" description="Helical" evidence="5">
    <location>
        <begin position="12"/>
        <end position="30"/>
    </location>
</feature>
<dbReference type="GO" id="GO:0016020">
    <property type="term" value="C:membrane"/>
    <property type="evidence" value="ECO:0007669"/>
    <property type="project" value="UniProtKB-SubCell"/>
</dbReference>
<dbReference type="GO" id="GO:0016874">
    <property type="term" value="F:ligase activity"/>
    <property type="evidence" value="ECO:0007669"/>
    <property type="project" value="UniProtKB-KW"/>
</dbReference>
<evidence type="ECO:0000256" key="4">
    <source>
        <dbReference type="ARBA" id="ARBA00023136"/>
    </source>
</evidence>
<proteinExistence type="predicted"/>
<feature type="transmembrane region" description="Helical" evidence="5">
    <location>
        <begin position="124"/>
        <end position="148"/>
    </location>
</feature>
<dbReference type="EMBL" id="CP081076">
    <property type="protein sequence ID" value="UWQ56461.1"/>
    <property type="molecule type" value="Genomic_DNA"/>
</dbReference>
<name>A0A9Q9HPJ2_LEICA</name>
<comment type="subcellular location">
    <subcellularLocation>
        <location evidence="1">Membrane</location>
        <topology evidence="1">Multi-pass membrane protein</topology>
    </subcellularLocation>
</comment>
<evidence type="ECO:0000313" key="7">
    <source>
        <dbReference type="EMBL" id="UWQ56461.1"/>
    </source>
</evidence>
<feature type="transmembrane region" description="Helical" evidence="5">
    <location>
        <begin position="236"/>
        <end position="252"/>
    </location>
</feature>
<evidence type="ECO:0000259" key="6">
    <source>
        <dbReference type="Pfam" id="PF04932"/>
    </source>
</evidence>
<dbReference type="PANTHER" id="PTHR37422">
    <property type="entry name" value="TEICHURONIC ACID BIOSYNTHESIS PROTEIN TUAE"/>
    <property type="match status" value="1"/>
</dbReference>
<geneLocation type="plasmid" evidence="7 10">
    <name>unnamed6</name>
</geneLocation>
<feature type="transmembrane region" description="Helical" evidence="5">
    <location>
        <begin position="212"/>
        <end position="230"/>
    </location>
</feature>
<feature type="transmembrane region" description="Helical" evidence="5">
    <location>
        <begin position="355"/>
        <end position="374"/>
    </location>
</feature>
<evidence type="ECO:0000256" key="3">
    <source>
        <dbReference type="ARBA" id="ARBA00022989"/>
    </source>
</evidence>
<dbReference type="AlphaFoldDB" id="A0A9Q9HPJ2"/>
<sequence>MAYRPHQTTPGIGLFAVFVFVLVAVPKLNIKLGPVPVYMIDLLILMLILKAQSLPAVRGRRMFSTTVKVILSLALASEVIGVLTFGTLQDSLYISIRTCLAFSVFFLTGLMVRTPQDVSVILRAAVLGMLVTASLMILTSLPMTRVLVVDLVFSSKFLEPAAEGVGANYSAGDSGVRGRTLVGVSILGASFINACWPLAALLLRWPWRLGPVWRGITLTACLLAPMGVVMSYSRGPILGSLLILLMVLLYGFKYVRRGILLPVAVSATVVLAVGISSQLFFFDRLSNRSQAILENPFQDERESERILAYIEPFQHIAEKPQFLLLGQGITVRYSDTRAVPEQAGKATHAAFAMAYYSYGMLAALLYGSLMLQALRAAGQFARRKGSFAGLLSQSLLLSVVALLPWVAFGHAPVSTPRGAMLFFLIIGLISSLANFFEVPRQVKSAKRRSHAQHRAPAFR</sequence>
<evidence type="ECO:0000256" key="2">
    <source>
        <dbReference type="ARBA" id="ARBA00022692"/>
    </source>
</evidence>
<accession>A0A9Q9HPJ2</accession>
<feature type="transmembrane region" description="Helical" evidence="5">
    <location>
        <begin position="181"/>
        <end position="203"/>
    </location>
</feature>
<feature type="transmembrane region" description="Helical" evidence="5">
    <location>
        <begin position="69"/>
        <end position="88"/>
    </location>
</feature>
<dbReference type="EMBL" id="CP081083">
    <property type="protein sequence ID" value="UWQ61043.1"/>
    <property type="molecule type" value="Genomic_DNA"/>
</dbReference>
<evidence type="ECO:0000313" key="10">
    <source>
        <dbReference type="Proteomes" id="UP001058713"/>
    </source>
</evidence>
<keyword evidence="7" id="KW-0614">Plasmid</keyword>
<feature type="transmembrane region" description="Helical" evidence="5">
    <location>
        <begin position="36"/>
        <end position="57"/>
    </location>
</feature>
<evidence type="ECO:0000313" key="9">
    <source>
        <dbReference type="Proteomes" id="UP001058184"/>
    </source>
</evidence>
<evidence type="ECO:0000256" key="5">
    <source>
        <dbReference type="SAM" id="Phobius"/>
    </source>
</evidence>
<gene>
    <name evidence="7" type="ORF">K3721_21595</name>
    <name evidence="8" type="ORF">K3722_21665</name>
</gene>
<dbReference type="Pfam" id="PF04932">
    <property type="entry name" value="Wzy_C"/>
    <property type="match status" value="1"/>
</dbReference>
<keyword evidence="3 5" id="KW-1133">Transmembrane helix</keyword>
<dbReference type="RefSeq" id="WP_259959505.1">
    <property type="nucleotide sequence ID" value="NZ_CP081066.1"/>
</dbReference>
<dbReference type="InterPro" id="IPR007016">
    <property type="entry name" value="O-antigen_ligase-rel_domated"/>
</dbReference>
<dbReference type="Proteomes" id="UP001058184">
    <property type="component" value="Plasmid unnamed5"/>
</dbReference>
<organism evidence="7 10">
    <name type="scientific">Leisingera caerulea</name>
    <name type="common">Phaeobacter caeruleus</name>
    <dbReference type="NCBI Taxonomy" id="506591"/>
    <lineage>
        <taxon>Bacteria</taxon>
        <taxon>Pseudomonadati</taxon>
        <taxon>Pseudomonadota</taxon>
        <taxon>Alphaproteobacteria</taxon>
        <taxon>Rhodobacterales</taxon>
        <taxon>Roseobacteraceae</taxon>
        <taxon>Leisingera</taxon>
    </lineage>
</organism>
<dbReference type="PANTHER" id="PTHR37422:SF13">
    <property type="entry name" value="LIPOPOLYSACCHARIDE BIOSYNTHESIS PROTEIN PA4999-RELATED"/>
    <property type="match status" value="1"/>
</dbReference>
<evidence type="ECO:0000256" key="1">
    <source>
        <dbReference type="ARBA" id="ARBA00004141"/>
    </source>
</evidence>
<feature type="transmembrane region" description="Helical" evidence="5">
    <location>
        <begin position="386"/>
        <end position="407"/>
    </location>
</feature>
<keyword evidence="9" id="KW-1185">Reference proteome</keyword>
<keyword evidence="7" id="KW-0436">Ligase</keyword>
<keyword evidence="2 5" id="KW-0812">Transmembrane</keyword>